<proteinExistence type="predicted"/>
<evidence type="ECO:0000256" key="1">
    <source>
        <dbReference type="SAM" id="Phobius"/>
    </source>
</evidence>
<feature type="transmembrane region" description="Helical" evidence="1">
    <location>
        <begin position="132"/>
        <end position="153"/>
    </location>
</feature>
<evidence type="ECO:0000313" key="3">
    <source>
        <dbReference type="EMBL" id="MCD2166433.1"/>
    </source>
</evidence>
<protein>
    <recommendedName>
        <fullName evidence="2">DUF6036 domain-containing protein</fullName>
    </recommendedName>
</protein>
<dbReference type="AlphaFoldDB" id="A0AAW4XXN9"/>
<reference evidence="3 4" key="1">
    <citation type="submission" date="2021-11" db="EMBL/GenBank/DDBJ databases">
        <title>Genome sequence.</title>
        <authorList>
            <person name="Sun Q."/>
        </authorList>
    </citation>
    <scope>NUCLEOTIDE SEQUENCE [LARGE SCALE GENOMIC DNA]</scope>
    <source>
        <strain evidence="3 4">KCTC 12005</strain>
    </source>
</reference>
<keyword evidence="4" id="KW-1185">Reference proteome</keyword>
<gene>
    <name evidence="3" type="ORF">LPW39_15015</name>
</gene>
<dbReference type="InterPro" id="IPR045792">
    <property type="entry name" value="DUF6036"/>
</dbReference>
<accession>A0AAW4XXN9</accession>
<keyword evidence="1" id="KW-1133">Transmembrane helix</keyword>
<comment type="caution">
    <text evidence="3">The sequence shown here is derived from an EMBL/GenBank/DDBJ whole genome shotgun (WGS) entry which is preliminary data.</text>
</comment>
<evidence type="ECO:0000259" key="2">
    <source>
        <dbReference type="Pfam" id="PF19502"/>
    </source>
</evidence>
<keyword evidence="1" id="KW-0472">Membrane</keyword>
<dbReference type="Proteomes" id="UP001199260">
    <property type="component" value="Unassembled WGS sequence"/>
</dbReference>
<organism evidence="3 4">
    <name type="scientific">Comamonas koreensis</name>
    <dbReference type="NCBI Taxonomy" id="160825"/>
    <lineage>
        <taxon>Bacteria</taxon>
        <taxon>Pseudomonadati</taxon>
        <taxon>Pseudomonadota</taxon>
        <taxon>Betaproteobacteria</taxon>
        <taxon>Burkholderiales</taxon>
        <taxon>Comamonadaceae</taxon>
        <taxon>Comamonas</taxon>
    </lineage>
</organism>
<evidence type="ECO:0000313" key="4">
    <source>
        <dbReference type="Proteomes" id="UP001199260"/>
    </source>
</evidence>
<sequence length="186" mass="20548">MTREELEHIIRASADITDQYEFVIIGSQSMLGTVPYPEEVFVVSMEADIYPLLAPHLADRIDGAIGEGSQFHQTYGYYAQGVGPETAVLPAGWEARLQRVQNSNTQDRIGYCLDLRDLFLAKAVAGREKDRVFCMALLLHGYVLPTALLALVADMPLDDSAQKSLRATIRRWAKALRDAGHSVAQG</sequence>
<dbReference type="Pfam" id="PF19502">
    <property type="entry name" value="DUF6036"/>
    <property type="match status" value="1"/>
</dbReference>
<keyword evidence="1" id="KW-0812">Transmembrane</keyword>
<feature type="domain" description="DUF6036" evidence="2">
    <location>
        <begin position="14"/>
        <end position="132"/>
    </location>
</feature>
<name>A0AAW4XXN9_9BURK</name>
<dbReference type="EMBL" id="JAJNCT010000020">
    <property type="protein sequence ID" value="MCD2166433.1"/>
    <property type="molecule type" value="Genomic_DNA"/>
</dbReference>
<dbReference type="RefSeq" id="WP_230776661.1">
    <property type="nucleotide sequence ID" value="NZ_JAJNCT010000020.1"/>
</dbReference>